<dbReference type="SUPFAM" id="SSF48452">
    <property type="entry name" value="TPR-like"/>
    <property type="match status" value="1"/>
</dbReference>
<keyword evidence="1" id="KW-0175">Coiled coil</keyword>
<evidence type="ECO:0000256" key="1">
    <source>
        <dbReference type="SAM" id="Coils"/>
    </source>
</evidence>
<keyword evidence="3" id="KW-1185">Reference proteome</keyword>
<comment type="caution">
    <text evidence="2">The sequence shown here is derived from an EMBL/GenBank/DDBJ whole genome shotgun (WGS) entry which is preliminary data.</text>
</comment>
<evidence type="ECO:0000313" key="3">
    <source>
        <dbReference type="Proteomes" id="UP000772812"/>
    </source>
</evidence>
<organism evidence="2 3">
    <name type="scientific">Persephonella atlantica</name>
    <dbReference type="NCBI Taxonomy" id="2699429"/>
    <lineage>
        <taxon>Bacteria</taxon>
        <taxon>Pseudomonadati</taxon>
        <taxon>Aquificota</taxon>
        <taxon>Aquificia</taxon>
        <taxon>Aquificales</taxon>
        <taxon>Hydrogenothermaceae</taxon>
        <taxon>Persephonella</taxon>
    </lineage>
</organism>
<dbReference type="Proteomes" id="UP000772812">
    <property type="component" value="Unassembled WGS sequence"/>
</dbReference>
<evidence type="ECO:0000313" key="2">
    <source>
        <dbReference type="EMBL" id="MBK3332979.1"/>
    </source>
</evidence>
<dbReference type="EMBL" id="JAACYA010000002">
    <property type="protein sequence ID" value="MBK3332979.1"/>
    <property type="molecule type" value="Genomic_DNA"/>
</dbReference>
<dbReference type="RefSeq" id="WP_200674377.1">
    <property type="nucleotide sequence ID" value="NZ_JAACYA010000002.1"/>
</dbReference>
<dbReference type="Pfam" id="PF13432">
    <property type="entry name" value="TPR_16"/>
    <property type="match status" value="1"/>
</dbReference>
<feature type="coiled-coil region" evidence="1">
    <location>
        <begin position="23"/>
        <end position="57"/>
    </location>
</feature>
<sequence length="226" mass="26055">MKKYLLLIPAATLISACVKQEDIDLLQKELIEVKKELAQLKQNQTQMKEDIAQLSKRVDNVSKTASQNALELQKLKSFGKVEKETLPKEGEEQVKIPEKPDRLYKYALDAYFKGKMEEAREGFKKFIDRYKDSELYDNALFWLGQIYYAEGRYSVALKTFDRIINGCKAGEILDCNKLPAAMLKKAQCHLKLGEKSKALKILKTIIDNFPDTEEAEISRKKLEELR</sequence>
<name>A0ABS1GJ75_9AQUI</name>
<accession>A0ABS1GJ75</accession>
<gene>
    <name evidence="2" type="ORF">GWK41_07845</name>
</gene>
<dbReference type="Gene3D" id="1.25.40.10">
    <property type="entry name" value="Tetratricopeptide repeat domain"/>
    <property type="match status" value="1"/>
</dbReference>
<dbReference type="InterPro" id="IPR011990">
    <property type="entry name" value="TPR-like_helical_dom_sf"/>
</dbReference>
<dbReference type="PROSITE" id="PS51257">
    <property type="entry name" value="PROKAR_LIPOPROTEIN"/>
    <property type="match status" value="1"/>
</dbReference>
<proteinExistence type="predicted"/>
<dbReference type="InterPro" id="IPR019734">
    <property type="entry name" value="TPR_rpt"/>
</dbReference>
<dbReference type="Pfam" id="PF13174">
    <property type="entry name" value="TPR_6"/>
    <property type="match status" value="1"/>
</dbReference>
<reference evidence="2 3" key="1">
    <citation type="journal article" date="2021" name="Syst. Appl. Microbiol.">
        <title>Persephonella atlantica sp. nov.: How to adapt to physico-chemical gradients in high temperature hydrothermal habitats.</title>
        <authorList>
            <person name="Francois D.X."/>
            <person name="Godfroy A."/>
            <person name="Mathien C."/>
            <person name="Aube J."/>
            <person name="Cathalot C."/>
            <person name="Lesongeur F."/>
            <person name="L'Haridon S."/>
            <person name="Philippon X."/>
            <person name="Roussel E.G."/>
        </authorList>
    </citation>
    <scope>NUCLEOTIDE SEQUENCE [LARGE SCALE GENOMIC DNA]</scope>
    <source>
        <strain evidence="2 3">MO1340</strain>
    </source>
</reference>
<protein>
    <submittedName>
        <fullName evidence="2">Tetratricopeptide repeat protein</fullName>
    </submittedName>
</protein>